<protein>
    <submittedName>
        <fullName evidence="3">Casein kinase I isoform alpha-like 2</fullName>
    </submittedName>
</protein>
<feature type="region of interest" description="Disordered" evidence="1">
    <location>
        <begin position="31"/>
        <end position="54"/>
    </location>
</feature>
<keyword evidence="4" id="KW-1185">Reference proteome</keyword>
<dbReference type="Gene3D" id="1.10.510.10">
    <property type="entry name" value="Transferase(Phosphotransferase) domain 1"/>
    <property type="match status" value="1"/>
</dbReference>
<dbReference type="GO" id="GO:0004672">
    <property type="term" value="F:protein kinase activity"/>
    <property type="evidence" value="ECO:0007669"/>
    <property type="project" value="InterPro"/>
</dbReference>
<dbReference type="Proteomes" id="UP000747542">
    <property type="component" value="Unassembled WGS sequence"/>
</dbReference>
<keyword evidence="3" id="KW-0418">Kinase</keyword>
<sequence>MEKIDTWGDTACDDSTWDDWDVPVHCPVSQVPSFLPAQDDNAHNPDTSSALSHTLEPEPLPLLSWDHLECGDKIGSGQCGVTHLGMLTLDDGRTTEVVVKMLHGGSPLTAEARTLQEVAGAGGAPLLHGVATNPNALVMQYCPGVTLQAMLEEYDLQQCYDAYKATVEAVNCFHTAGFYHQDLHPGNIIINTSVLPYTSHLLDLGYTRRFTGQLVRDDNAKSEDLFCLKQIKDQIDAKHY</sequence>
<dbReference type="InterPro" id="IPR011009">
    <property type="entry name" value="Kinase-like_dom_sf"/>
</dbReference>
<evidence type="ECO:0000313" key="4">
    <source>
        <dbReference type="Proteomes" id="UP000747542"/>
    </source>
</evidence>
<gene>
    <name evidence="3" type="primary">Csnk1a-L2</name>
    <name evidence="3" type="ORF">Hamer_G025562</name>
</gene>
<organism evidence="3 4">
    <name type="scientific">Homarus americanus</name>
    <name type="common">American lobster</name>
    <dbReference type="NCBI Taxonomy" id="6706"/>
    <lineage>
        <taxon>Eukaryota</taxon>
        <taxon>Metazoa</taxon>
        <taxon>Ecdysozoa</taxon>
        <taxon>Arthropoda</taxon>
        <taxon>Crustacea</taxon>
        <taxon>Multicrustacea</taxon>
        <taxon>Malacostraca</taxon>
        <taxon>Eumalacostraca</taxon>
        <taxon>Eucarida</taxon>
        <taxon>Decapoda</taxon>
        <taxon>Pleocyemata</taxon>
        <taxon>Astacidea</taxon>
        <taxon>Nephropoidea</taxon>
        <taxon>Nephropidae</taxon>
        <taxon>Homarus</taxon>
    </lineage>
</organism>
<dbReference type="InterPro" id="IPR000719">
    <property type="entry name" value="Prot_kinase_dom"/>
</dbReference>
<evidence type="ECO:0000313" key="3">
    <source>
        <dbReference type="EMBL" id="KAG7162586.1"/>
    </source>
</evidence>
<keyword evidence="3" id="KW-0808">Transferase</keyword>
<comment type="caution">
    <text evidence="3">The sequence shown here is derived from an EMBL/GenBank/DDBJ whole genome shotgun (WGS) entry which is preliminary data.</text>
</comment>
<evidence type="ECO:0000256" key="1">
    <source>
        <dbReference type="SAM" id="MobiDB-lite"/>
    </source>
</evidence>
<name>A0A8J5JR34_HOMAM</name>
<feature type="domain" description="Protein kinase" evidence="2">
    <location>
        <begin position="68"/>
        <end position="240"/>
    </location>
</feature>
<dbReference type="SUPFAM" id="SSF56112">
    <property type="entry name" value="Protein kinase-like (PK-like)"/>
    <property type="match status" value="1"/>
</dbReference>
<accession>A0A8J5JR34</accession>
<evidence type="ECO:0000259" key="2">
    <source>
        <dbReference type="PROSITE" id="PS50011"/>
    </source>
</evidence>
<dbReference type="AlphaFoldDB" id="A0A8J5JR34"/>
<dbReference type="PROSITE" id="PS50011">
    <property type="entry name" value="PROTEIN_KINASE_DOM"/>
    <property type="match status" value="1"/>
</dbReference>
<dbReference type="Pfam" id="PF00069">
    <property type="entry name" value="Pkinase"/>
    <property type="match status" value="1"/>
</dbReference>
<proteinExistence type="predicted"/>
<reference evidence="3" key="1">
    <citation type="journal article" date="2021" name="Sci. Adv.">
        <title>The American lobster genome reveals insights on longevity, neural, and immune adaptations.</title>
        <authorList>
            <person name="Polinski J.M."/>
            <person name="Zimin A.V."/>
            <person name="Clark K.F."/>
            <person name="Kohn A.B."/>
            <person name="Sadowski N."/>
            <person name="Timp W."/>
            <person name="Ptitsyn A."/>
            <person name="Khanna P."/>
            <person name="Romanova D.Y."/>
            <person name="Williams P."/>
            <person name="Greenwood S.J."/>
            <person name="Moroz L.L."/>
            <person name="Walt D.R."/>
            <person name="Bodnar A.G."/>
        </authorList>
    </citation>
    <scope>NUCLEOTIDE SEQUENCE</scope>
    <source>
        <strain evidence="3">GMGI-L3</strain>
    </source>
</reference>
<dbReference type="GO" id="GO:0005524">
    <property type="term" value="F:ATP binding"/>
    <property type="evidence" value="ECO:0007669"/>
    <property type="project" value="InterPro"/>
</dbReference>
<dbReference type="EMBL" id="JAHLQT010027687">
    <property type="protein sequence ID" value="KAG7162586.1"/>
    <property type="molecule type" value="Genomic_DNA"/>
</dbReference>